<reference evidence="6 7" key="1">
    <citation type="journal article" date="2004" name="Syst. Appl. Microbiol.">
        <title>Cryptoendolithic actinomycetes from antarctic sandstone rock samples: Micromonospora endolithica sp. nov. and two isolates related to Micromonospora coerulea Jensen 1932.</title>
        <authorList>
            <person name="Hirsch P."/>
            <person name="Mevs U."/>
            <person name="Kroppenstedt R.M."/>
            <person name="Schumann P."/>
            <person name="Stackebrandt E."/>
        </authorList>
    </citation>
    <scope>NUCLEOTIDE SEQUENCE [LARGE SCALE GENOMIC DNA]</scope>
    <source>
        <strain evidence="6 7">JCM 12677</strain>
    </source>
</reference>
<evidence type="ECO:0000256" key="2">
    <source>
        <dbReference type="ARBA" id="ARBA00022576"/>
    </source>
</evidence>
<dbReference type="PANTHER" id="PTHR42790">
    <property type="entry name" value="AMINOTRANSFERASE"/>
    <property type="match status" value="1"/>
</dbReference>
<keyword evidence="3 6" id="KW-0808">Transferase</keyword>
<dbReference type="GO" id="GO:0008483">
    <property type="term" value="F:transaminase activity"/>
    <property type="evidence" value="ECO:0007669"/>
    <property type="project" value="UniProtKB-KW"/>
</dbReference>
<comment type="cofactor">
    <cofactor evidence="1">
        <name>pyridoxal 5'-phosphate</name>
        <dbReference type="ChEBI" id="CHEBI:597326"/>
    </cofactor>
</comment>
<dbReference type="GO" id="GO:0030170">
    <property type="term" value="F:pyridoxal phosphate binding"/>
    <property type="evidence" value="ECO:0007669"/>
    <property type="project" value="InterPro"/>
</dbReference>
<dbReference type="InterPro" id="IPR015421">
    <property type="entry name" value="PyrdxlP-dep_Trfase_major"/>
</dbReference>
<keyword evidence="4" id="KW-0663">Pyridoxal phosphate</keyword>
<accession>A0A3A9YZL9</accession>
<dbReference type="RefSeq" id="WP_120731103.1">
    <property type="nucleotide sequence ID" value="NZ_RBAK01000013.1"/>
</dbReference>
<keyword evidence="7" id="KW-1185">Reference proteome</keyword>
<dbReference type="Gene3D" id="3.40.640.10">
    <property type="entry name" value="Type I PLP-dependent aspartate aminotransferase-like (Major domain)"/>
    <property type="match status" value="1"/>
</dbReference>
<dbReference type="InterPro" id="IPR015422">
    <property type="entry name" value="PyrdxlP-dep_Trfase_small"/>
</dbReference>
<dbReference type="SUPFAM" id="SSF53383">
    <property type="entry name" value="PLP-dependent transferases"/>
    <property type="match status" value="1"/>
</dbReference>
<dbReference type="AlphaFoldDB" id="A0A3A9YZL9"/>
<dbReference type="OrthoDB" id="199743at2"/>
<evidence type="ECO:0000313" key="7">
    <source>
        <dbReference type="Proteomes" id="UP000281726"/>
    </source>
</evidence>
<proteinExistence type="predicted"/>
<keyword evidence="2 6" id="KW-0032">Aminotransferase</keyword>
<evidence type="ECO:0000259" key="5">
    <source>
        <dbReference type="Pfam" id="PF00155"/>
    </source>
</evidence>
<dbReference type="CDD" id="cd00609">
    <property type="entry name" value="AAT_like"/>
    <property type="match status" value="1"/>
</dbReference>
<name>A0A3A9YZL9_9ACTN</name>
<dbReference type="Gene3D" id="3.90.1150.10">
    <property type="entry name" value="Aspartate Aminotransferase, domain 1"/>
    <property type="match status" value="1"/>
</dbReference>
<dbReference type="InterPro" id="IPR050859">
    <property type="entry name" value="Class-I_PLP-dep_aminotransf"/>
</dbReference>
<comment type="caution">
    <text evidence="6">The sequence shown here is derived from an EMBL/GenBank/DDBJ whole genome shotgun (WGS) entry which is preliminary data.</text>
</comment>
<dbReference type="Proteomes" id="UP000281726">
    <property type="component" value="Unassembled WGS sequence"/>
</dbReference>
<gene>
    <name evidence="6" type="ORF">D7223_26125</name>
</gene>
<dbReference type="GO" id="GO:1901605">
    <property type="term" value="P:alpha-amino acid metabolic process"/>
    <property type="evidence" value="ECO:0007669"/>
    <property type="project" value="TreeGrafter"/>
</dbReference>
<organism evidence="6 7">
    <name type="scientific">Micromonospora endolithica</name>
    <dbReference type="NCBI Taxonomy" id="230091"/>
    <lineage>
        <taxon>Bacteria</taxon>
        <taxon>Bacillati</taxon>
        <taxon>Actinomycetota</taxon>
        <taxon>Actinomycetes</taxon>
        <taxon>Micromonosporales</taxon>
        <taxon>Micromonosporaceae</taxon>
        <taxon>Micromonospora</taxon>
    </lineage>
</organism>
<sequence>MTPDLRLTDLHPALDDPALTSMNFLNEVAQRYPDAVSLAAGRPYEEFFDVATLHRHLDRFRRHLAEDLGQSPTQVHRTLFQYGRTKGIVHHLVTRNLAVDEGITVDDEAVVVTVGCQEAMFLVLRALRATPRDVLLAVAPTYVGLTGAARLLDLPVRPVAGGPAGVDLADLRVQVHRARAEGLRPRACYVMPDFANPSGASIDVAGRRRLLDLAAEEDLLLLEDNPYGLFPAGDGDRPPTLKALDTARRVVYLGSFAKTVLPGARVGYVVADQRVGAPDGTVGLLADQLAKIKSMVTVNTSALAQAVVGGALLEHGCSLVAATVRERAAYTRNLRHLVAGLARRFGDAGPVRWNVPAGGFFVVVTVPFGVDDALLDRSAREYGVLWTPMAHFYDDGAPVDALRLSVSAVTPAEIDRGLDRLAALVADELTRRVGTAVR</sequence>
<dbReference type="PANTHER" id="PTHR42790:SF19">
    <property type="entry name" value="KYNURENINE_ALPHA-AMINOADIPATE AMINOTRANSFERASE, MITOCHONDRIAL"/>
    <property type="match status" value="1"/>
</dbReference>
<evidence type="ECO:0000313" key="6">
    <source>
        <dbReference type="EMBL" id="RKN40617.1"/>
    </source>
</evidence>
<evidence type="ECO:0000256" key="1">
    <source>
        <dbReference type="ARBA" id="ARBA00001933"/>
    </source>
</evidence>
<evidence type="ECO:0000256" key="3">
    <source>
        <dbReference type="ARBA" id="ARBA00022679"/>
    </source>
</evidence>
<dbReference type="InterPro" id="IPR015424">
    <property type="entry name" value="PyrdxlP-dep_Trfase"/>
</dbReference>
<protein>
    <submittedName>
        <fullName evidence="6">PLP-dependent aminotransferase family protein</fullName>
    </submittedName>
</protein>
<dbReference type="InterPro" id="IPR004839">
    <property type="entry name" value="Aminotransferase_I/II_large"/>
</dbReference>
<feature type="domain" description="Aminotransferase class I/classII large" evidence="5">
    <location>
        <begin position="100"/>
        <end position="421"/>
    </location>
</feature>
<evidence type="ECO:0000256" key="4">
    <source>
        <dbReference type="ARBA" id="ARBA00022898"/>
    </source>
</evidence>
<dbReference type="Pfam" id="PF00155">
    <property type="entry name" value="Aminotran_1_2"/>
    <property type="match status" value="1"/>
</dbReference>
<dbReference type="EMBL" id="RBAK01000013">
    <property type="protein sequence ID" value="RKN40617.1"/>
    <property type="molecule type" value="Genomic_DNA"/>
</dbReference>